<accession>A0A5J5FAJ9</accession>
<dbReference type="PANTHER" id="PTHR42044:SF2">
    <property type="entry name" value="DUF676 DOMAIN-CONTAINING PROTEIN"/>
    <property type="match status" value="1"/>
</dbReference>
<keyword evidence="2" id="KW-0812">Transmembrane</keyword>
<evidence type="ECO:0000256" key="2">
    <source>
        <dbReference type="SAM" id="Phobius"/>
    </source>
</evidence>
<dbReference type="AlphaFoldDB" id="A0A5J5FAJ9"/>
<evidence type="ECO:0000313" key="4">
    <source>
        <dbReference type="Proteomes" id="UP000326924"/>
    </source>
</evidence>
<dbReference type="OrthoDB" id="202545at2759"/>
<comment type="caution">
    <text evidence="3">The sequence shown here is derived from an EMBL/GenBank/DDBJ whole genome shotgun (WGS) entry which is preliminary data.</text>
</comment>
<dbReference type="PANTHER" id="PTHR42044">
    <property type="entry name" value="DUF676 DOMAIN-CONTAINING PROTEIN-RELATED"/>
    <property type="match status" value="1"/>
</dbReference>
<dbReference type="Proteomes" id="UP000326924">
    <property type="component" value="Unassembled WGS sequence"/>
</dbReference>
<dbReference type="EMBL" id="VXIS01000012">
    <property type="protein sequence ID" value="KAA8913794.1"/>
    <property type="molecule type" value="Genomic_DNA"/>
</dbReference>
<evidence type="ECO:0000313" key="3">
    <source>
        <dbReference type="EMBL" id="KAA8913794.1"/>
    </source>
</evidence>
<keyword evidence="4" id="KW-1185">Reference proteome</keyword>
<protein>
    <recommendedName>
        <fullName evidence="5">DUF676 domain-containing protein</fullName>
    </recommendedName>
</protein>
<sequence length="448" mass="50441">MGLEIIPTAPEDRSPTVNTTSRAPAPYRFPSTALLYTDTILLFRNFLFLPWIVFPLNTSNKRGELYLWSAGNLFTLFLHVVFIIVGIAGLGLIPLWLRLPGGLWLVIAGLYWAVVYALAWALNQTPEGELISSEPAMKEKEGEKWLFVNGVMAGRWWVQSAIDELSRRFGRPVDAIHNRTFGVVLDLVQCLIQRDLGLTSGCVRNTYKQLRTFLLMRKPENRDEWRYSKVVVVAHSQGALVLSLAIDMLLADVADEVLQRLEILITKYTGYDISYTFGCAANHFNNPPNTYTPESGKAIRFPTIKHIEHYSNEFDFVCRFGVLAYHPGPRAAAAAGNNQENNRLERRRWLSGAPLIEQDAHHDAGIWDNQYAGKLFMRPKQGGHQFVMHYLDEMFKGGAGDDDDDDDEPVFVPAEAAKKDAAAGLVEKTSLPRTSRLWSYRAGRVPAD</sequence>
<feature type="transmembrane region" description="Helical" evidence="2">
    <location>
        <begin position="66"/>
        <end position="97"/>
    </location>
</feature>
<dbReference type="InParanoid" id="A0A5J5FAJ9"/>
<dbReference type="InterPro" id="IPR029058">
    <property type="entry name" value="AB_hydrolase_fold"/>
</dbReference>
<keyword evidence="2" id="KW-0472">Membrane</keyword>
<feature type="transmembrane region" description="Helical" evidence="2">
    <location>
        <begin position="33"/>
        <end position="54"/>
    </location>
</feature>
<name>A0A5J5FAJ9_9PEZI</name>
<keyword evidence="2" id="KW-1133">Transmembrane helix</keyword>
<dbReference type="SUPFAM" id="SSF53474">
    <property type="entry name" value="alpha/beta-Hydrolases"/>
    <property type="match status" value="1"/>
</dbReference>
<gene>
    <name evidence="3" type="ORF">FN846DRAFT_886428</name>
</gene>
<organism evidence="3 4">
    <name type="scientific">Sphaerosporella brunnea</name>
    <dbReference type="NCBI Taxonomy" id="1250544"/>
    <lineage>
        <taxon>Eukaryota</taxon>
        <taxon>Fungi</taxon>
        <taxon>Dikarya</taxon>
        <taxon>Ascomycota</taxon>
        <taxon>Pezizomycotina</taxon>
        <taxon>Pezizomycetes</taxon>
        <taxon>Pezizales</taxon>
        <taxon>Pyronemataceae</taxon>
        <taxon>Sphaerosporella</taxon>
    </lineage>
</organism>
<feature type="transmembrane region" description="Helical" evidence="2">
    <location>
        <begin position="103"/>
        <end position="122"/>
    </location>
</feature>
<feature type="region of interest" description="Disordered" evidence="1">
    <location>
        <begin position="1"/>
        <end position="22"/>
    </location>
</feature>
<proteinExistence type="predicted"/>
<evidence type="ECO:0000256" key="1">
    <source>
        <dbReference type="SAM" id="MobiDB-lite"/>
    </source>
</evidence>
<evidence type="ECO:0008006" key="5">
    <source>
        <dbReference type="Google" id="ProtNLM"/>
    </source>
</evidence>
<reference evidence="3 4" key="1">
    <citation type="submission" date="2019-09" db="EMBL/GenBank/DDBJ databases">
        <title>Draft genome of the ectomycorrhizal ascomycete Sphaerosporella brunnea.</title>
        <authorList>
            <consortium name="DOE Joint Genome Institute"/>
            <person name="Benucci G.M."/>
            <person name="Marozzi G."/>
            <person name="Antonielli L."/>
            <person name="Sanchez S."/>
            <person name="Marco P."/>
            <person name="Wang X."/>
            <person name="Falini L.B."/>
            <person name="Barry K."/>
            <person name="Haridas S."/>
            <person name="Lipzen A."/>
            <person name="Labutti K."/>
            <person name="Grigoriev I.V."/>
            <person name="Murat C."/>
            <person name="Martin F."/>
            <person name="Albertini E."/>
            <person name="Donnini D."/>
            <person name="Bonito G."/>
        </authorList>
    </citation>
    <scope>NUCLEOTIDE SEQUENCE [LARGE SCALE GENOMIC DNA]</scope>
    <source>
        <strain evidence="3 4">Sb_GMNB300</strain>
    </source>
</reference>